<dbReference type="Proteomes" id="UP001059836">
    <property type="component" value="Chromosome"/>
</dbReference>
<feature type="region of interest" description="Disordered" evidence="3">
    <location>
        <begin position="1"/>
        <end position="20"/>
    </location>
</feature>
<dbReference type="Gene3D" id="3.40.1350.10">
    <property type="match status" value="1"/>
</dbReference>
<dbReference type="InterPro" id="IPR011335">
    <property type="entry name" value="Restrct_endonuc-II-like"/>
</dbReference>
<evidence type="ECO:0000313" key="5">
    <source>
        <dbReference type="Proteomes" id="UP001059836"/>
    </source>
</evidence>
<dbReference type="InterPro" id="IPR011856">
    <property type="entry name" value="tRNA_endonuc-like_dom_sf"/>
</dbReference>
<comment type="similarity">
    <text evidence="1 2">Belongs to the UPF0102 family.</text>
</comment>
<reference evidence="4" key="1">
    <citation type="journal article" date="2021" name="Nat. Microbiol.">
        <title>Cocultivation of an ultrasmall environmental parasitic bacterium with lytic ability against bacteria associated with wastewater foams.</title>
        <authorList>
            <person name="Batinovic S."/>
            <person name="Rose J.J.A."/>
            <person name="Ratcliffe J."/>
            <person name="Seviour R.J."/>
            <person name="Petrovski S."/>
        </authorList>
    </citation>
    <scope>NUCLEOTIDE SEQUENCE</scope>
    <source>
        <strain evidence="4">CON9</strain>
    </source>
</reference>
<evidence type="ECO:0000256" key="1">
    <source>
        <dbReference type="ARBA" id="ARBA00006738"/>
    </source>
</evidence>
<dbReference type="PANTHER" id="PTHR34039:SF1">
    <property type="entry name" value="UPF0102 PROTEIN YRAN"/>
    <property type="match status" value="1"/>
</dbReference>
<dbReference type="Pfam" id="PF02021">
    <property type="entry name" value="UPF0102"/>
    <property type="match status" value="1"/>
</dbReference>
<proteinExistence type="inferred from homology"/>
<dbReference type="InterPro" id="IPR003509">
    <property type="entry name" value="UPF0102_YraN-like"/>
</dbReference>
<dbReference type="NCBIfam" id="NF009154">
    <property type="entry name" value="PRK12497.3-3"/>
    <property type="match status" value="1"/>
</dbReference>
<dbReference type="EMBL" id="CP045809">
    <property type="protein sequence ID" value="QHN35024.1"/>
    <property type="molecule type" value="Genomic_DNA"/>
</dbReference>
<dbReference type="SUPFAM" id="SSF52980">
    <property type="entry name" value="Restriction endonuclease-like"/>
    <property type="match status" value="1"/>
</dbReference>
<evidence type="ECO:0000256" key="2">
    <source>
        <dbReference type="HAMAP-Rule" id="MF_00048"/>
    </source>
</evidence>
<gene>
    <name evidence="4" type="ORF">GII31_09060</name>
</gene>
<protein>
    <recommendedName>
        <fullName evidence="2">UPF0102 protein GII31_09060</fullName>
    </recommendedName>
</protein>
<dbReference type="PANTHER" id="PTHR34039">
    <property type="entry name" value="UPF0102 PROTEIN YRAN"/>
    <property type="match status" value="1"/>
</dbReference>
<dbReference type="NCBIfam" id="NF009150">
    <property type="entry name" value="PRK12497.1-3"/>
    <property type="match status" value="1"/>
</dbReference>
<evidence type="ECO:0000313" key="4">
    <source>
        <dbReference type="EMBL" id="QHN35024.1"/>
    </source>
</evidence>
<accession>A0ABX6II28</accession>
<dbReference type="HAMAP" id="MF_00048">
    <property type="entry name" value="UPF0102"/>
    <property type="match status" value="1"/>
</dbReference>
<dbReference type="RefSeq" id="WP_213248835.1">
    <property type="nucleotide sequence ID" value="NZ_CP045806.1"/>
</dbReference>
<organism evidence="4 5">
    <name type="scientific">Gordonia pseudamarae</name>
    <dbReference type="NCBI Taxonomy" id="2831662"/>
    <lineage>
        <taxon>Bacteria</taxon>
        <taxon>Bacillati</taxon>
        <taxon>Actinomycetota</taxon>
        <taxon>Actinomycetes</taxon>
        <taxon>Mycobacteriales</taxon>
        <taxon>Gordoniaceae</taxon>
        <taxon>Gordonia</taxon>
    </lineage>
</organism>
<sequence length="141" mass="15216">MSERESGGGPGAGAAGRENRPARIGRLGEDIAAGYVTDAGWSVLERNWRCRYGELDIVAVDGAALVVVEVKTRTGRMYPDPAEAVTPDKLAKMRRATAIWLAGQDSWFATVRFDVIAIRLDPIEPADTARAGLRHHVGVFA</sequence>
<evidence type="ECO:0000256" key="3">
    <source>
        <dbReference type="SAM" id="MobiDB-lite"/>
    </source>
</evidence>
<name>A0ABX6II28_9ACTN</name>
<keyword evidence="5" id="KW-1185">Reference proteome</keyword>
<dbReference type="CDD" id="cd20736">
    <property type="entry name" value="PoNe_Nuclease"/>
    <property type="match status" value="1"/>
</dbReference>